<dbReference type="PANTHER" id="PTHR43761:SF1">
    <property type="entry name" value="D-ISOMER SPECIFIC 2-HYDROXYACID DEHYDROGENASE CATALYTIC DOMAIN-CONTAINING PROTEIN-RELATED"/>
    <property type="match status" value="1"/>
</dbReference>
<feature type="domain" description="D-isomer specific 2-hydroxyacid dehydrogenase NAD-binding" evidence="6">
    <location>
        <begin position="115"/>
        <end position="294"/>
    </location>
</feature>
<dbReference type="Gene3D" id="3.40.50.720">
    <property type="entry name" value="NAD(P)-binding Rossmann-like Domain"/>
    <property type="match status" value="2"/>
</dbReference>
<accession>A0A087DGY2</accession>
<dbReference type="PANTHER" id="PTHR43761">
    <property type="entry name" value="D-ISOMER SPECIFIC 2-HYDROXYACID DEHYDROGENASE FAMILY PROTEIN (AFU_ORTHOLOGUE AFUA_1G13630)"/>
    <property type="match status" value="1"/>
</dbReference>
<evidence type="ECO:0000256" key="3">
    <source>
        <dbReference type="ARBA" id="ARBA00023027"/>
    </source>
</evidence>
<organism evidence="7 8">
    <name type="scientific">Bifidobacterium scardovii</name>
    <dbReference type="NCBI Taxonomy" id="158787"/>
    <lineage>
        <taxon>Bacteria</taxon>
        <taxon>Bacillati</taxon>
        <taxon>Actinomycetota</taxon>
        <taxon>Actinomycetes</taxon>
        <taxon>Bifidobacteriales</taxon>
        <taxon>Bifidobacteriaceae</taxon>
        <taxon>Bifidobacterium</taxon>
    </lineage>
</organism>
<reference evidence="7 8" key="1">
    <citation type="submission" date="2014-03" db="EMBL/GenBank/DDBJ databases">
        <title>Genomics of Bifidobacteria.</title>
        <authorList>
            <person name="Ventura M."/>
            <person name="Milani C."/>
            <person name="Lugli G.A."/>
        </authorList>
    </citation>
    <scope>NUCLEOTIDE SEQUENCE [LARGE SCALE GENOMIC DNA]</scope>
    <source>
        <strain evidence="7 8">LMG 21589</strain>
    </source>
</reference>
<evidence type="ECO:0000259" key="5">
    <source>
        <dbReference type="Pfam" id="PF00389"/>
    </source>
</evidence>
<dbReference type="GO" id="GO:0051287">
    <property type="term" value="F:NAD binding"/>
    <property type="evidence" value="ECO:0007669"/>
    <property type="project" value="InterPro"/>
</dbReference>
<dbReference type="PROSITE" id="PS00065">
    <property type="entry name" value="D_2_HYDROXYACID_DH_1"/>
    <property type="match status" value="1"/>
</dbReference>
<evidence type="ECO:0000256" key="4">
    <source>
        <dbReference type="RuleBase" id="RU003719"/>
    </source>
</evidence>
<dbReference type="InterPro" id="IPR029752">
    <property type="entry name" value="D-isomer_DH_CS1"/>
</dbReference>
<keyword evidence="8" id="KW-1185">Reference proteome</keyword>
<dbReference type="Pfam" id="PF00389">
    <property type="entry name" value="2-Hacid_dh"/>
    <property type="match status" value="1"/>
</dbReference>
<dbReference type="STRING" id="158787.BSCA_0837"/>
<evidence type="ECO:0000256" key="2">
    <source>
        <dbReference type="ARBA" id="ARBA00023002"/>
    </source>
</evidence>
<dbReference type="EC" id="1.1.1.95" evidence="7"/>
<evidence type="ECO:0000313" key="8">
    <source>
        <dbReference type="Proteomes" id="UP000029033"/>
    </source>
</evidence>
<dbReference type="SUPFAM" id="SSF51735">
    <property type="entry name" value="NAD(P)-binding Rossmann-fold domains"/>
    <property type="match status" value="1"/>
</dbReference>
<name>A0A087DGY2_9BIFI</name>
<dbReference type="Proteomes" id="UP000029033">
    <property type="component" value="Unassembled WGS sequence"/>
</dbReference>
<dbReference type="InterPro" id="IPR006139">
    <property type="entry name" value="D-isomer_2_OHA_DH_cat_dom"/>
</dbReference>
<sequence length="337" mass="37001">MTKIAICDYKEPLNRDLDLEREFFRKGLGDDTEVTVYEHHGDNEALKAAIRDADGVLTSYLEFPADVIESAPGLKGISIEATGYNYVDAAAAQRNGTAVSVIGEYCTQEVATHTMALALAVARSLKHYDREIEDKHRYDWNSTHGMIRLDDSTIGIMGLGKIGKAVARRAQGVNLTVIAYDPYCPKEAAEAVGVELVSKEELFERSDIITLNMLLTPENEHILDREAFAAMKRHPVIVNVSRGQLIDEAALADALDSGQVFGAGLDVLEDESDEGTRTSPLVGRENVILTPHSAFYSDKALYECQRIACENLVHILRGEGDAVFRMVNDVDVSGNAR</sequence>
<dbReference type="AlphaFoldDB" id="A0A087DGY2"/>
<comment type="similarity">
    <text evidence="1 4">Belongs to the D-isomer specific 2-hydroxyacid dehydrogenase family.</text>
</comment>
<dbReference type="OrthoDB" id="9793626at2"/>
<keyword evidence="3" id="KW-0520">NAD</keyword>
<dbReference type="InterPro" id="IPR006140">
    <property type="entry name" value="D-isomer_DH_NAD-bd"/>
</dbReference>
<dbReference type="GO" id="GO:0004617">
    <property type="term" value="F:phosphoglycerate dehydrogenase activity"/>
    <property type="evidence" value="ECO:0007669"/>
    <property type="project" value="UniProtKB-EC"/>
</dbReference>
<feature type="domain" description="D-isomer specific 2-hydroxyacid dehydrogenase catalytic" evidence="5">
    <location>
        <begin position="21"/>
        <end position="319"/>
    </location>
</feature>
<dbReference type="EMBL" id="JGZO01000006">
    <property type="protein sequence ID" value="KFI94782.1"/>
    <property type="molecule type" value="Genomic_DNA"/>
</dbReference>
<dbReference type="Pfam" id="PF02826">
    <property type="entry name" value="2-Hacid_dh_C"/>
    <property type="match status" value="1"/>
</dbReference>
<evidence type="ECO:0000259" key="6">
    <source>
        <dbReference type="Pfam" id="PF02826"/>
    </source>
</evidence>
<dbReference type="SUPFAM" id="SSF52283">
    <property type="entry name" value="Formate/glycerate dehydrogenase catalytic domain-like"/>
    <property type="match status" value="1"/>
</dbReference>
<dbReference type="eggNOG" id="COG1052">
    <property type="taxonomic scope" value="Bacteria"/>
</dbReference>
<proteinExistence type="inferred from homology"/>
<keyword evidence="2 4" id="KW-0560">Oxidoreductase</keyword>
<dbReference type="GeneID" id="85166370"/>
<evidence type="ECO:0000313" key="7">
    <source>
        <dbReference type="EMBL" id="KFI94782.1"/>
    </source>
</evidence>
<protein>
    <submittedName>
        <fullName evidence="7">4-phosphoerythronate dehydrogenase</fullName>
        <ecNumber evidence="7">1.1.1.95</ecNumber>
    </submittedName>
</protein>
<comment type="caution">
    <text evidence="7">The sequence shown here is derived from an EMBL/GenBank/DDBJ whole genome shotgun (WGS) entry which is preliminary data.</text>
</comment>
<dbReference type="RefSeq" id="WP_033517811.1">
    <property type="nucleotide sequence ID" value="NZ_CAUPKV010000055.1"/>
</dbReference>
<dbReference type="InterPro" id="IPR036291">
    <property type="entry name" value="NAD(P)-bd_dom_sf"/>
</dbReference>
<dbReference type="FunFam" id="3.40.50.720:FF:000203">
    <property type="entry name" value="D-3-phosphoglycerate dehydrogenase (SerA)"/>
    <property type="match status" value="1"/>
</dbReference>
<evidence type="ECO:0000256" key="1">
    <source>
        <dbReference type="ARBA" id="ARBA00005854"/>
    </source>
</evidence>
<gene>
    <name evidence="7" type="ORF">BSCA_0837</name>
</gene>
<dbReference type="InterPro" id="IPR050418">
    <property type="entry name" value="D-iso_2-hydroxyacid_DH_PdxB"/>
</dbReference>